<evidence type="ECO:0000256" key="2">
    <source>
        <dbReference type="SAM" id="SignalP"/>
    </source>
</evidence>
<keyword evidence="4" id="KW-1185">Reference proteome</keyword>
<evidence type="ECO:0000313" key="3">
    <source>
        <dbReference type="EMBL" id="KAK8045381.1"/>
    </source>
</evidence>
<proteinExistence type="predicted"/>
<evidence type="ECO:0000256" key="1">
    <source>
        <dbReference type="SAM" id="MobiDB-lite"/>
    </source>
</evidence>
<protein>
    <submittedName>
        <fullName evidence="3">Uncharacterized protein</fullName>
    </submittedName>
</protein>
<gene>
    <name evidence="3" type="ORF">PG993_005405</name>
</gene>
<feature type="region of interest" description="Disordered" evidence="1">
    <location>
        <begin position="128"/>
        <end position="164"/>
    </location>
</feature>
<dbReference type="Proteomes" id="UP001444661">
    <property type="component" value="Unassembled WGS sequence"/>
</dbReference>
<accession>A0ABR1THE3</accession>
<sequence>MTYTFLRQILVVSLLLMLAMMVAGTPIADTVAQPSLHEVKTMLTEAAKLHEGNAAPAAPTDPQFAAATGPNDGYIVDCGGSYIRSYMCWYYNNTRCFAGRLTSNDPQCLEDCKCTKWTGPDWGLPSYGNGKLSNDTPASNESSHTAERSVAHQEIPSNDDKEKRSLEEDLGLYDLSCRSKDQTAVCHGVGVGCDQNGQITGPHLASCSPPICACHQRPGNIMSM</sequence>
<reference evidence="3 4" key="1">
    <citation type="submission" date="2023-01" db="EMBL/GenBank/DDBJ databases">
        <title>Analysis of 21 Apiospora genomes using comparative genomics revels a genus with tremendous synthesis potential of carbohydrate active enzymes and secondary metabolites.</title>
        <authorList>
            <person name="Sorensen T."/>
        </authorList>
    </citation>
    <scope>NUCLEOTIDE SEQUENCE [LARGE SCALE GENOMIC DNA]</scope>
    <source>
        <strain evidence="3 4">CBS 33761</strain>
    </source>
</reference>
<name>A0ABR1THE3_9PEZI</name>
<comment type="caution">
    <text evidence="3">The sequence shown here is derived from an EMBL/GenBank/DDBJ whole genome shotgun (WGS) entry which is preliminary data.</text>
</comment>
<evidence type="ECO:0000313" key="4">
    <source>
        <dbReference type="Proteomes" id="UP001444661"/>
    </source>
</evidence>
<feature type="compositionally biased region" description="Polar residues" evidence="1">
    <location>
        <begin position="131"/>
        <end position="143"/>
    </location>
</feature>
<feature type="chain" id="PRO_5045167875" evidence="2">
    <location>
        <begin position="25"/>
        <end position="224"/>
    </location>
</feature>
<dbReference type="EMBL" id="JAQQWK010000003">
    <property type="protein sequence ID" value="KAK8045381.1"/>
    <property type="molecule type" value="Genomic_DNA"/>
</dbReference>
<organism evidence="3 4">
    <name type="scientific">Apiospora rasikravindrae</name>
    <dbReference type="NCBI Taxonomy" id="990691"/>
    <lineage>
        <taxon>Eukaryota</taxon>
        <taxon>Fungi</taxon>
        <taxon>Dikarya</taxon>
        <taxon>Ascomycota</taxon>
        <taxon>Pezizomycotina</taxon>
        <taxon>Sordariomycetes</taxon>
        <taxon>Xylariomycetidae</taxon>
        <taxon>Amphisphaeriales</taxon>
        <taxon>Apiosporaceae</taxon>
        <taxon>Apiospora</taxon>
    </lineage>
</organism>
<feature type="signal peptide" evidence="2">
    <location>
        <begin position="1"/>
        <end position="24"/>
    </location>
</feature>
<keyword evidence="2" id="KW-0732">Signal</keyword>